<evidence type="ECO:0000256" key="1">
    <source>
        <dbReference type="SAM" id="MobiDB-lite"/>
    </source>
</evidence>
<accession>A0A511YZB0</accession>
<protein>
    <recommendedName>
        <fullName evidence="3">NERD domain-containing protein</fullName>
    </recommendedName>
</protein>
<name>A0A511YZB0_9CELL</name>
<evidence type="ECO:0000313" key="5">
    <source>
        <dbReference type="Proteomes" id="UP000321484"/>
    </source>
</evidence>
<feature type="transmembrane region" description="Helical" evidence="2">
    <location>
        <begin position="57"/>
        <end position="75"/>
    </location>
</feature>
<evidence type="ECO:0000256" key="2">
    <source>
        <dbReference type="SAM" id="Phobius"/>
    </source>
</evidence>
<evidence type="ECO:0000259" key="3">
    <source>
        <dbReference type="Pfam" id="PF08378"/>
    </source>
</evidence>
<feature type="domain" description="NERD" evidence="3">
    <location>
        <begin position="89"/>
        <end position="197"/>
    </location>
</feature>
<proteinExistence type="predicted"/>
<organism evidence="4 5">
    <name type="scientific">Actinotalea fermentans</name>
    <dbReference type="NCBI Taxonomy" id="43671"/>
    <lineage>
        <taxon>Bacteria</taxon>
        <taxon>Bacillati</taxon>
        <taxon>Actinomycetota</taxon>
        <taxon>Actinomycetes</taxon>
        <taxon>Micrococcales</taxon>
        <taxon>Cellulomonadaceae</taxon>
        <taxon>Actinotalea</taxon>
    </lineage>
</organism>
<keyword evidence="2" id="KW-1133">Transmembrane helix</keyword>
<keyword evidence="2" id="KW-0472">Membrane</keyword>
<keyword evidence="5" id="KW-1185">Reference proteome</keyword>
<feature type="region of interest" description="Disordered" evidence="1">
    <location>
        <begin position="245"/>
        <end position="265"/>
    </location>
</feature>
<dbReference type="InterPro" id="IPR011528">
    <property type="entry name" value="NERD"/>
</dbReference>
<sequence length="265" mass="29605">MRRAGSRARAKYRQLRRNWLRRKRTLWVVATLVLAVCWWALSALVFALTPPEGDGFATWTSGLVAGSFVALLIAARDTPPGSIERWQEGAYGEAATAKALDRLPRDWDVLHDLRNGDYNFDHVVVGPPGLFLLNSKSSIYQLRAIDGELKGVHPDDETLTMRLDPLIRQAKRDAVTLKKVIEARTGRAVWVQPVIVWWGRYDDGGRTIDGVAIVQGKELAKRITGLPEKRRTDLSDVVEILRPGRHRGGRQLTGGRNSDRSAGRA</sequence>
<keyword evidence="2" id="KW-0812">Transmembrane</keyword>
<comment type="caution">
    <text evidence="4">The sequence shown here is derived from an EMBL/GenBank/DDBJ whole genome shotgun (WGS) entry which is preliminary data.</text>
</comment>
<evidence type="ECO:0000313" key="4">
    <source>
        <dbReference type="EMBL" id="GEN80522.1"/>
    </source>
</evidence>
<gene>
    <name evidence="4" type="ORF">AFE02nite_22560</name>
</gene>
<dbReference type="Proteomes" id="UP000321484">
    <property type="component" value="Unassembled WGS sequence"/>
</dbReference>
<reference evidence="4 5" key="1">
    <citation type="submission" date="2019-07" db="EMBL/GenBank/DDBJ databases">
        <title>Whole genome shotgun sequence of Actinotalea fermentans NBRC 105374.</title>
        <authorList>
            <person name="Hosoyama A."/>
            <person name="Uohara A."/>
            <person name="Ohji S."/>
            <person name="Ichikawa N."/>
        </authorList>
    </citation>
    <scope>NUCLEOTIDE SEQUENCE [LARGE SCALE GENOMIC DNA]</scope>
    <source>
        <strain evidence="4 5">NBRC 105374</strain>
    </source>
</reference>
<dbReference type="EMBL" id="BJYK01000008">
    <property type="protein sequence ID" value="GEN80522.1"/>
    <property type="molecule type" value="Genomic_DNA"/>
</dbReference>
<dbReference type="AlphaFoldDB" id="A0A511YZB0"/>
<dbReference type="Pfam" id="PF08378">
    <property type="entry name" value="NERD"/>
    <property type="match status" value="1"/>
</dbReference>